<dbReference type="CDD" id="cd13858">
    <property type="entry name" value="CuRO_1_tcLCC2_insect_like"/>
    <property type="match status" value="1"/>
</dbReference>
<dbReference type="GO" id="GO:0006826">
    <property type="term" value="P:iron ion transport"/>
    <property type="evidence" value="ECO:0007669"/>
    <property type="project" value="TreeGrafter"/>
</dbReference>
<dbReference type="GO" id="GO:0016491">
    <property type="term" value="F:oxidoreductase activity"/>
    <property type="evidence" value="ECO:0007669"/>
    <property type="project" value="UniProtKB-KW"/>
</dbReference>
<evidence type="ECO:0000313" key="8">
    <source>
        <dbReference type="EMBL" id="CAB3993047.1"/>
    </source>
</evidence>
<evidence type="ECO:0000259" key="5">
    <source>
        <dbReference type="Pfam" id="PF00394"/>
    </source>
</evidence>
<comment type="similarity">
    <text evidence="1">Belongs to the multicopper oxidase family.</text>
</comment>
<dbReference type="PANTHER" id="PTHR11709">
    <property type="entry name" value="MULTI-COPPER OXIDASE"/>
    <property type="match status" value="1"/>
</dbReference>
<dbReference type="InterPro" id="IPR011707">
    <property type="entry name" value="Cu-oxidase-like_N"/>
</dbReference>
<evidence type="ECO:0000256" key="1">
    <source>
        <dbReference type="ARBA" id="ARBA00010609"/>
    </source>
</evidence>
<dbReference type="InterPro" id="IPR008972">
    <property type="entry name" value="Cupredoxin"/>
</dbReference>
<dbReference type="InterPro" id="IPR033138">
    <property type="entry name" value="Cu_oxidase_CS"/>
</dbReference>
<dbReference type="InterPro" id="IPR011706">
    <property type="entry name" value="Cu-oxidase_C"/>
</dbReference>
<feature type="domain" description="Plastocyanin-like" evidence="7">
    <location>
        <begin position="44"/>
        <end position="155"/>
    </location>
</feature>
<evidence type="ECO:0000259" key="6">
    <source>
        <dbReference type="Pfam" id="PF07731"/>
    </source>
</evidence>
<dbReference type="InterPro" id="IPR001117">
    <property type="entry name" value="Cu-oxidase_2nd"/>
</dbReference>
<protein>
    <submittedName>
        <fullName evidence="8">L-ascorbate oxidase-like</fullName>
    </submittedName>
</protein>
<comment type="caution">
    <text evidence="8">The sequence shown here is derived from an EMBL/GenBank/DDBJ whole genome shotgun (WGS) entry which is preliminary data.</text>
</comment>
<dbReference type="InterPro" id="IPR045087">
    <property type="entry name" value="Cu-oxidase_fam"/>
</dbReference>
<evidence type="ECO:0000259" key="7">
    <source>
        <dbReference type="Pfam" id="PF07732"/>
    </source>
</evidence>
<reference evidence="8" key="1">
    <citation type="submission" date="2020-04" db="EMBL/GenBank/DDBJ databases">
        <authorList>
            <person name="Alioto T."/>
            <person name="Alioto T."/>
            <person name="Gomez Garrido J."/>
        </authorList>
    </citation>
    <scope>NUCLEOTIDE SEQUENCE</scope>
    <source>
        <strain evidence="8">A484AB</strain>
    </source>
</reference>
<keyword evidence="3" id="KW-0560">Oxidoreductase</keyword>
<feature type="domain" description="Plastocyanin-like" evidence="6">
    <location>
        <begin position="451"/>
        <end position="591"/>
    </location>
</feature>
<keyword evidence="4" id="KW-0186">Copper</keyword>
<keyword evidence="9" id="KW-1185">Reference proteome</keyword>
<feature type="domain" description="Plastocyanin-like" evidence="5">
    <location>
        <begin position="166"/>
        <end position="321"/>
    </location>
</feature>
<dbReference type="CDD" id="cd13905">
    <property type="entry name" value="CuRO_3_tcLLC2_insect_like"/>
    <property type="match status" value="1"/>
</dbReference>
<keyword evidence="2" id="KW-0479">Metal-binding</keyword>
<dbReference type="EMBL" id="CACRXK020002172">
    <property type="protein sequence ID" value="CAB3993047.1"/>
    <property type="molecule type" value="Genomic_DNA"/>
</dbReference>
<dbReference type="GO" id="GO:0005507">
    <property type="term" value="F:copper ion binding"/>
    <property type="evidence" value="ECO:0007669"/>
    <property type="project" value="InterPro"/>
</dbReference>
<dbReference type="PANTHER" id="PTHR11709:SF394">
    <property type="entry name" value="FI03373P-RELATED"/>
    <property type="match status" value="1"/>
</dbReference>
<evidence type="ECO:0000256" key="4">
    <source>
        <dbReference type="ARBA" id="ARBA00023008"/>
    </source>
</evidence>
<dbReference type="OrthoDB" id="2121828at2759"/>
<gene>
    <name evidence="8" type="ORF">PACLA_8A034752</name>
</gene>
<dbReference type="InterPro" id="IPR002355">
    <property type="entry name" value="Cu_oxidase_Cu_BS"/>
</dbReference>
<dbReference type="Gene3D" id="2.60.40.420">
    <property type="entry name" value="Cupredoxins - blue copper proteins"/>
    <property type="match status" value="3"/>
</dbReference>
<evidence type="ECO:0000256" key="2">
    <source>
        <dbReference type="ARBA" id="ARBA00022723"/>
    </source>
</evidence>
<evidence type="ECO:0000256" key="3">
    <source>
        <dbReference type="ARBA" id="ARBA00023002"/>
    </source>
</evidence>
<sequence length="690" mass="77776">MTFKSEDNGKVYDVHLQENGTLKLATSRFHLEVPNLTVSTEMVHTADGTEPRNIVLINNLFPGPVLEVVEGADVRVKVVNRLEREGISIHWHGIHMRDNVWMDGVPYLTQCPIHPRQSFTYRFIANPPGTHFYHSHADLQRLDGLFGVLIVHRQNELGLMPYFTAVLSDWFPVPSTELQVLNPFAFTRGPGTKHFNHNDLIGVSGDGIEVSAMEFWSGLINGRGRSGNNSAPLTVFVVKGGQKYRMHIVSAAGEFTYRVSIDEHAMTVIESDGHAVVPVENLESVIVFPGERYVVQFEANKKAARYWVRASTLRKGRRGENSKPDGVVWDVKAILQYGNRTDNNGDPVSQRMNCTIETPCKVLNCPWPAYRTDFPPNVNCMDFSALRMDKSRQHDVIVDNSDEADEEIFLDMAFFVGSSINRRRMIMPGAPLFQDSSTWELTPCQDHFDVLCSHIINLPLNKTVQLVLMSNIFTRLYHGGGGRVHHVMHIHGHSFRVLKIGYPVVDNVTSTVIDGNKDIGCNWENDKKCIHPYWTNAPDLNLNSPPLKDTIVVPAMGYTVVRFETNNPGYWLFHCHTVLHNFEGMALVFNISYEHHPPIPSGFPTCGNFDFNHNDFKVRLPQKNETNTSRNCKSHDSKTPSIDNFWLLETLSTIAASCSSISLLLQLVFTAALLKFICRASPTVKNDTEL</sequence>
<dbReference type="Pfam" id="PF07731">
    <property type="entry name" value="Cu-oxidase_2"/>
    <property type="match status" value="1"/>
</dbReference>
<dbReference type="SUPFAM" id="SSF49503">
    <property type="entry name" value="Cupredoxins"/>
    <property type="match status" value="3"/>
</dbReference>
<proteinExistence type="inferred from homology"/>
<dbReference type="AlphaFoldDB" id="A0A7D9DTV4"/>
<dbReference type="PROSITE" id="PS00080">
    <property type="entry name" value="MULTICOPPER_OXIDASE2"/>
    <property type="match status" value="1"/>
</dbReference>
<dbReference type="GO" id="GO:0005886">
    <property type="term" value="C:plasma membrane"/>
    <property type="evidence" value="ECO:0007669"/>
    <property type="project" value="TreeGrafter"/>
</dbReference>
<dbReference type="Pfam" id="PF07732">
    <property type="entry name" value="Cu-oxidase_3"/>
    <property type="match status" value="1"/>
</dbReference>
<dbReference type="FunFam" id="2.60.40.420:FF:000045">
    <property type="entry name" value="Laccase 2"/>
    <property type="match status" value="1"/>
</dbReference>
<name>A0A7D9DTV4_PARCT</name>
<dbReference type="Proteomes" id="UP001152795">
    <property type="component" value="Unassembled WGS sequence"/>
</dbReference>
<evidence type="ECO:0000313" key="9">
    <source>
        <dbReference type="Proteomes" id="UP001152795"/>
    </source>
</evidence>
<dbReference type="PROSITE" id="PS00079">
    <property type="entry name" value="MULTICOPPER_OXIDASE1"/>
    <property type="match status" value="1"/>
</dbReference>
<organism evidence="8 9">
    <name type="scientific">Paramuricea clavata</name>
    <name type="common">Red gorgonian</name>
    <name type="synonym">Violescent sea-whip</name>
    <dbReference type="NCBI Taxonomy" id="317549"/>
    <lineage>
        <taxon>Eukaryota</taxon>
        <taxon>Metazoa</taxon>
        <taxon>Cnidaria</taxon>
        <taxon>Anthozoa</taxon>
        <taxon>Octocorallia</taxon>
        <taxon>Malacalcyonacea</taxon>
        <taxon>Plexauridae</taxon>
        <taxon>Paramuricea</taxon>
    </lineage>
</organism>
<dbReference type="Pfam" id="PF00394">
    <property type="entry name" value="Cu-oxidase"/>
    <property type="match status" value="1"/>
</dbReference>
<accession>A0A7D9DTV4</accession>